<dbReference type="PRINTS" id="PR00033">
    <property type="entry name" value="HTHASNC"/>
</dbReference>
<feature type="region of interest" description="Disordered" evidence="4">
    <location>
        <begin position="1"/>
        <end position="20"/>
    </location>
</feature>
<proteinExistence type="predicted"/>
<dbReference type="CDD" id="cd00090">
    <property type="entry name" value="HTH_ARSR"/>
    <property type="match status" value="1"/>
</dbReference>
<dbReference type="InterPro" id="IPR019888">
    <property type="entry name" value="Tscrpt_reg_AsnC-like"/>
</dbReference>
<dbReference type="PANTHER" id="PTHR30154">
    <property type="entry name" value="LEUCINE-RESPONSIVE REGULATORY PROTEIN"/>
    <property type="match status" value="1"/>
</dbReference>
<dbReference type="InParanoid" id="A0A1I4GJH6"/>
<evidence type="ECO:0000256" key="1">
    <source>
        <dbReference type="ARBA" id="ARBA00023015"/>
    </source>
</evidence>
<name>A0A1I4GJH6_9ACTN</name>
<dbReference type="STRING" id="504800.SAMN04488085_10943"/>
<dbReference type="InterPro" id="IPR019887">
    <property type="entry name" value="Tscrpt_reg_AsnC/Lrp_C"/>
</dbReference>
<reference evidence="6 7" key="1">
    <citation type="submission" date="2016-10" db="EMBL/GenBank/DDBJ databases">
        <authorList>
            <person name="de Groot N.N."/>
        </authorList>
    </citation>
    <scope>NUCLEOTIDE SEQUENCE [LARGE SCALE GENOMIC DNA]</scope>
    <source>
        <strain evidence="6 7">DSM 45317</strain>
    </source>
</reference>
<keyword evidence="3" id="KW-0804">Transcription</keyword>
<gene>
    <name evidence="6" type="ORF">SAMN04488085_10943</name>
</gene>
<dbReference type="EMBL" id="FOSW01000009">
    <property type="protein sequence ID" value="SFL30178.1"/>
    <property type="molecule type" value="Genomic_DNA"/>
</dbReference>
<dbReference type="Proteomes" id="UP000199152">
    <property type="component" value="Unassembled WGS sequence"/>
</dbReference>
<dbReference type="InterPro" id="IPR011008">
    <property type="entry name" value="Dimeric_a/b-barrel"/>
</dbReference>
<evidence type="ECO:0000256" key="3">
    <source>
        <dbReference type="ARBA" id="ARBA00023163"/>
    </source>
</evidence>
<dbReference type="GO" id="GO:0005829">
    <property type="term" value="C:cytosol"/>
    <property type="evidence" value="ECO:0007669"/>
    <property type="project" value="TreeGrafter"/>
</dbReference>
<organism evidence="6 7">
    <name type="scientific">Geodermatophilus ruber</name>
    <dbReference type="NCBI Taxonomy" id="504800"/>
    <lineage>
        <taxon>Bacteria</taxon>
        <taxon>Bacillati</taxon>
        <taxon>Actinomycetota</taxon>
        <taxon>Actinomycetes</taxon>
        <taxon>Geodermatophilales</taxon>
        <taxon>Geodermatophilaceae</taxon>
        <taxon>Geodermatophilus</taxon>
    </lineage>
</organism>
<dbReference type="InterPro" id="IPR011991">
    <property type="entry name" value="ArsR-like_HTH"/>
</dbReference>
<dbReference type="Pfam" id="PF01037">
    <property type="entry name" value="AsnC_trans_reg"/>
    <property type="match status" value="1"/>
</dbReference>
<keyword evidence="2" id="KW-0238">DNA-binding</keyword>
<dbReference type="Gene3D" id="1.10.10.10">
    <property type="entry name" value="Winged helix-like DNA-binding domain superfamily/Winged helix DNA-binding domain"/>
    <property type="match status" value="1"/>
</dbReference>
<protein>
    <submittedName>
        <fullName evidence="6">Transcriptional regulator, AsnC family</fullName>
    </submittedName>
</protein>
<keyword evidence="7" id="KW-1185">Reference proteome</keyword>
<dbReference type="GO" id="GO:0043565">
    <property type="term" value="F:sequence-specific DNA binding"/>
    <property type="evidence" value="ECO:0007669"/>
    <property type="project" value="InterPro"/>
</dbReference>
<evidence type="ECO:0000313" key="6">
    <source>
        <dbReference type="EMBL" id="SFL30178.1"/>
    </source>
</evidence>
<evidence type="ECO:0000259" key="5">
    <source>
        <dbReference type="PROSITE" id="PS50956"/>
    </source>
</evidence>
<dbReference type="PANTHER" id="PTHR30154:SF34">
    <property type="entry name" value="TRANSCRIPTIONAL REGULATOR AZLB"/>
    <property type="match status" value="1"/>
</dbReference>
<accession>A0A1I4GJH6</accession>
<dbReference type="InterPro" id="IPR036388">
    <property type="entry name" value="WH-like_DNA-bd_sf"/>
</dbReference>
<dbReference type="InterPro" id="IPR000485">
    <property type="entry name" value="AsnC-type_HTH_dom"/>
</dbReference>
<sequence length="170" mass="18653">MTEQDPERPVSTGARPSPLDDIDRRIVDALRADGRLSVRALAEQVHVSRAAVHARVQRLERDGVLLGYQARVDPDRLGLSVSALVHLRIAQQTWKEVRERICAIPEVWHATLVSGEYDLVLLVRTSDAAALRDLVLNRLQAIPSVRATHTILILDEVGDAPAGRTVGTGP</sequence>
<dbReference type="InterPro" id="IPR036390">
    <property type="entry name" value="WH_DNA-bd_sf"/>
</dbReference>
<dbReference type="SUPFAM" id="SSF46785">
    <property type="entry name" value="Winged helix' DNA-binding domain"/>
    <property type="match status" value="1"/>
</dbReference>
<dbReference type="PROSITE" id="PS50956">
    <property type="entry name" value="HTH_ASNC_2"/>
    <property type="match status" value="1"/>
</dbReference>
<dbReference type="SUPFAM" id="SSF54909">
    <property type="entry name" value="Dimeric alpha+beta barrel"/>
    <property type="match status" value="1"/>
</dbReference>
<dbReference type="SMART" id="SM00344">
    <property type="entry name" value="HTH_ASNC"/>
    <property type="match status" value="1"/>
</dbReference>
<dbReference type="OrthoDB" id="3396933at2"/>
<dbReference type="RefSeq" id="WP_091326029.1">
    <property type="nucleotide sequence ID" value="NZ_FOSW01000009.1"/>
</dbReference>
<feature type="domain" description="HTH asnC-type" evidence="5">
    <location>
        <begin position="19"/>
        <end position="80"/>
    </location>
</feature>
<evidence type="ECO:0000256" key="4">
    <source>
        <dbReference type="SAM" id="MobiDB-lite"/>
    </source>
</evidence>
<dbReference type="Pfam" id="PF13404">
    <property type="entry name" value="HTH_AsnC-type"/>
    <property type="match status" value="1"/>
</dbReference>
<keyword evidence="1" id="KW-0805">Transcription regulation</keyword>
<dbReference type="AlphaFoldDB" id="A0A1I4GJH6"/>
<evidence type="ECO:0000313" key="7">
    <source>
        <dbReference type="Proteomes" id="UP000199152"/>
    </source>
</evidence>
<evidence type="ECO:0000256" key="2">
    <source>
        <dbReference type="ARBA" id="ARBA00023125"/>
    </source>
</evidence>
<dbReference type="Gene3D" id="3.30.70.920">
    <property type="match status" value="1"/>
</dbReference>
<dbReference type="GO" id="GO:0043200">
    <property type="term" value="P:response to amino acid"/>
    <property type="evidence" value="ECO:0007669"/>
    <property type="project" value="TreeGrafter"/>
</dbReference>